<dbReference type="STRING" id="104259.A0A0F7VDC3"/>
<name>A0A0F7VDC3_PENBI</name>
<evidence type="ECO:0008006" key="4">
    <source>
        <dbReference type="Google" id="ProtNLM"/>
    </source>
</evidence>
<keyword evidence="3" id="KW-1185">Reference proteome</keyword>
<evidence type="ECO:0000313" key="3">
    <source>
        <dbReference type="Proteomes" id="UP000042958"/>
    </source>
</evidence>
<sequence>MVKFAKQLGISLLLLFSAVVAEETIADEPQQLYNTSLHISQEGILNTRDLFGLEPRAYTCRSGYSECAYDTSRCCPSGTSCCGTGYCADPGDTCCTTGGTCPSGWNCCGDACSPVDGECCNGGYYCRAGKHCRIYNGEKVCCPSSGCSGESDSGSLGGTVTAVATVTATTTSRTTSTYQRTYADYSYYSTTYYWTFYYYFWTSFAPYTVQTVTSTITTTTTILSVYVTDSAEASFSFSSKIRSLSSDVPYSATSLKGSTNPVTIHTGVSAPTSGSSSSISGGQTGANAASNVPVDINVILIGTALAAVVGGLALGL</sequence>
<feature type="chain" id="PRO_5002524283" description="GPI anchored protein" evidence="1">
    <location>
        <begin position="22"/>
        <end position="316"/>
    </location>
</feature>
<dbReference type="Proteomes" id="UP000042958">
    <property type="component" value="Unassembled WGS sequence"/>
</dbReference>
<keyword evidence="1" id="KW-0732">Signal</keyword>
<proteinExistence type="predicted"/>
<feature type="signal peptide" evidence="1">
    <location>
        <begin position="1"/>
        <end position="21"/>
    </location>
</feature>
<accession>A0A0F7VDC3</accession>
<dbReference type="OrthoDB" id="4777991at2759"/>
<dbReference type="AlphaFoldDB" id="A0A0F7VDC3"/>
<evidence type="ECO:0000313" key="2">
    <source>
        <dbReference type="EMBL" id="CEO60018.1"/>
    </source>
</evidence>
<protein>
    <recommendedName>
        <fullName evidence="4">GPI anchored protein</fullName>
    </recommendedName>
</protein>
<evidence type="ECO:0000256" key="1">
    <source>
        <dbReference type="SAM" id="SignalP"/>
    </source>
</evidence>
<organism evidence="2 3">
    <name type="scientific">Penicillium brasilianum</name>
    <dbReference type="NCBI Taxonomy" id="104259"/>
    <lineage>
        <taxon>Eukaryota</taxon>
        <taxon>Fungi</taxon>
        <taxon>Dikarya</taxon>
        <taxon>Ascomycota</taxon>
        <taxon>Pezizomycotina</taxon>
        <taxon>Eurotiomycetes</taxon>
        <taxon>Eurotiomycetidae</taxon>
        <taxon>Eurotiales</taxon>
        <taxon>Aspergillaceae</taxon>
        <taxon>Penicillium</taxon>
    </lineage>
</organism>
<gene>
    <name evidence="2" type="ORF">PMG11_04661</name>
</gene>
<reference evidence="3" key="1">
    <citation type="journal article" date="2015" name="Genome Announc.">
        <title>Draft genome sequence of the fungus Penicillium brasilianum MG11.</title>
        <authorList>
            <person name="Horn F."/>
            <person name="Linde J."/>
            <person name="Mattern D.J."/>
            <person name="Walther G."/>
            <person name="Guthke R."/>
            <person name="Brakhage A.A."/>
            <person name="Valiante V."/>
        </authorList>
    </citation>
    <scope>NUCLEOTIDE SEQUENCE [LARGE SCALE GENOMIC DNA]</scope>
    <source>
        <strain evidence="3">MG11</strain>
    </source>
</reference>
<dbReference type="EMBL" id="CDHK01000004">
    <property type="protein sequence ID" value="CEO60018.1"/>
    <property type="molecule type" value="Genomic_DNA"/>
</dbReference>